<evidence type="ECO:0000256" key="2">
    <source>
        <dbReference type="ARBA" id="ARBA00022840"/>
    </source>
</evidence>
<dbReference type="Proteomes" id="UP000676336">
    <property type="component" value="Unassembled WGS sequence"/>
</dbReference>
<accession>A0A8S2LRR2</accession>
<evidence type="ECO:0000256" key="1">
    <source>
        <dbReference type="ARBA" id="ARBA00022741"/>
    </source>
</evidence>
<feature type="region of interest" description="Disordered" evidence="5">
    <location>
        <begin position="520"/>
        <end position="559"/>
    </location>
</feature>
<organism evidence="7 8">
    <name type="scientific">Rotaria magnacalcarata</name>
    <dbReference type="NCBI Taxonomy" id="392030"/>
    <lineage>
        <taxon>Eukaryota</taxon>
        <taxon>Metazoa</taxon>
        <taxon>Spiralia</taxon>
        <taxon>Gnathifera</taxon>
        <taxon>Rotifera</taxon>
        <taxon>Eurotatoria</taxon>
        <taxon>Bdelloidea</taxon>
        <taxon>Philodinida</taxon>
        <taxon>Philodinidae</taxon>
        <taxon>Rotaria</taxon>
    </lineage>
</organism>
<reference evidence="7" key="1">
    <citation type="submission" date="2021-02" db="EMBL/GenBank/DDBJ databases">
        <authorList>
            <person name="Nowell W R."/>
        </authorList>
    </citation>
    <scope>NUCLEOTIDE SEQUENCE</scope>
</reference>
<dbReference type="GO" id="GO:0004672">
    <property type="term" value="F:protein kinase activity"/>
    <property type="evidence" value="ECO:0007669"/>
    <property type="project" value="InterPro"/>
</dbReference>
<dbReference type="Pfam" id="PF05970">
    <property type="entry name" value="PIF1"/>
    <property type="match status" value="1"/>
</dbReference>
<feature type="non-terminal residue" evidence="7">
    <location>
        <position position="1"/>
    </location>
</feature>
<keyword evidence="4" id="KW-0233">DNA recombination</keyword>
<dbReference type="AlphaFoldDB" id="A0A8S2LRR2"/>
<dbReference type="SUPFAM" id="SSF52540">
    <property type="entry name" value="P-loop containing nucleoside triphosphate hydrolases"/>
    <property type="match status" value="2"/>
</dbReference>
<dbReference type="InterPro" id="IPR017441">
    <property type="entry name" value="Protein_kinase_ATP_BS"/>
</dbReference>
<feature type="compositionally biased region" description="Polar residues" evidence="5">
    <location>
        <begin position="520"/>
        <end position="536"/>
    </location>
</feature>
<comment type="cofactor">
    <cofactor evidence="4">
        <name>Mg(2+)</name>
        <dbReference type="ChEBI" id="CHEBI:18420"/>
    </cofactor>
</comment>
<dbReference type="GO" id="GO:0043139">
    <property type="term" value="F:5'-3' DNA helicase activity"/>
    <property type="evidence" value="ECO:0007669"/>
    <property type="project" value="UniProtKB-EC"/>
</dbReference>
<comment type="caution">
    <text evidence="7">The sequence shown here is derived from an EMBL/GenBank/DDBJ whole genome shotgun (WGS) entry which is preliminary data.</text>
</comment>
<evidence type="ECO:0000313" key="7">
    <source>
        <dbReference type="EMBL" id="CAF3914167.1"/>
    </source>
</evidence>
<sequence>WNASEKVFKRRVQGTAVLGYPDVREGDALSRVYTVHPNNFECFFLRLLLYAVRGPTLFEALGTVNGRICATFREACQLHGLLEDDQQNPGMNLDYTPDMFNQALIIIESKVLEMGGKELEKLELPTPQRNSGDRLNSTMLRETSYDVKELDAYITANEPLLVPDQRAAHNAILTQIEKKTGGTGKTFVINLLLAKIRHQSKIAIAVASSGIAATLLHGGRTAHSTLKLPLKFLENQTHLCSITKGTGEAKVLQECEFIVWDECIMAHRYALEALNYTLQDLRNNGKNMGGVIVLIAGDFRQTLPVIPKVEELKSKVFPNIQTHYKDHKWLCERAILTPKNVNINAININLQIQQQLPSEAISYKSIDTVKDIDMAIQYPTEFLNSLEPSGMPPHNLRLKIGSSIMLLRNLDAPRLCNGTRLCVKTLMPHVIEARIMTGCAKDRAKMPSYPSPIPAPIFDSDESDGISQHSDDSSSYLSSQFKQYTRLSFSPKLNCNSTSQILPLTSTLSFDDDNALDGQDNTIDIESTPTKLMNSTSRKRKRTNDNSQHLTCQTPNQSPYTRRKNLDYVQQITFQSPKVQRRTRNFNQSAVDNPPVTFSTLININPFKNKHHYHTRLVAKRESLLIPSLKNLFIQRYEQEFHYESCLGYGEFSQVNLCTNRLDGLNYAIKTSKQSLIGTCHEQEAWREICAYAALTTHENLIRYYSSWIESDGRFFIQLEHCNGGSLEDLIEKNRKDNKFLNEDVLKTILHQMSNVLSFMHRSDLAHIDIKPSNIMLCYYTDNDVTYKLADLGHVSQISSCTVDNDGDCRYLALEIIQKSNSTSLYLDKCDIYSLGLTLYVCATNYIMPKKGNEWEQLRLNITQFLQRISQCSKQFNELLLERMCNIDPNRRPSAYELLLDPLAQPAIPTSVECLRHTLKQERTKNLLLNKKLLDQYILTNTSDLQTLPLYSTDINNSGIRSNSPTQSILVPQYQYTLTPTNNSRVILVNSPGFSTNLNQSVTSPVSCSTLAMKQQAKLAGSVMFRYYSSII</sequence>
<keyword evidence="4" id="KW-0227">DNA damage</keyword>
<proteinExistence type="inferred from homology"/>
<feature type="compositionally biased region" description="Polar residues" evidence="5">
    <location>
        <begin position="545"/>
        <end position="559"/>
    </location>
</feature>
<name>A0A8S2LRR2_9BILA</name>
<dbReference type="Gene3D" id="3.30.200.20">
    <property type="entry name" value="Phosphorylase Kinase, domain 1"/>
    <property type="match status" value="1"/>
</dbReference>
<dbReference type="Gene3D" id="1.10.510.10">
    <property type="entry name" value="Transferase(Phosphotransferase) domain 1"/>
    <property type="match status" value="1"/>
</dbReference>
<dbReference type="InterPro" id="IPR008271">
    <property type="entry name" value="Ser/Thr_kinase_AS"/>
</dbReference>
<evidence type="ECO:0000256" key="4">
    <source>
        <dbReference type="RuleBase" id="RU363044"/>
    </source>
</evidence>
<feature type="binding site" evidence="3">
    <location>
        <position position="670"/>
    </location>
    <ligand>
        <name>ATP</name>
        <dbReference type="ChEBI" id="CHEBI:30616"/>
    </ligand>
</feature>
<dbReference type="SMART" id="SM00220">
    <property type="entry name" value="S_TKc"/>
    <property type="match status" value="1"/>
</dbReference>
<dbReference type="Pfam" id="PF21530">
    <property type="entry name" value="Pif1_2B_dom"/>
    <property type="match status" value="1"/>
</dbReference>
<dbReference type="PANTHER" id="PTHR10492:SF57">
    <property type="entry name" value="ATP-DEPENDENT DNA HELICASE"/>
    <property type="match status" value="1"/>
</dbReference>
<protein>
    <recommendedName>
        <fullName evidence="4">ATP-dependent DNA helicase</fullName>
        <ecNumber evidence="4">5.6.2.3</ecNumber>
    </recommendedName>
</protein>
<dbReference type="EMBL" id="CAJOBI010002096">
    <property type="protein sequence ID" value="CAF3914167.1"/>
    <property type="molecule type" value="Genomic_DNA"/>
</dbReference>
<keyword evidence="4" id="KW-0378">Hydrolase</keyword>
<keyword evidence="4" id="KW-0234">DNA repair</keyword>
<comment type="similarity">
    <text evidence="4">Belongs to the helicase family.</text>
</comment>
<dbReference type="PANTHER" id="PTHR10492">
    <property type="match status" value="1"/>
</dbReference>
<evidence type="ECO:0000256" key="3">
    <source>
        <dbReference type="PROSITE-ProRule" id="PRU10141"/>
    </source>
</evidence>
<dbReference type="EC" id="5.6.2.3" evidence="4"/>
<keyword evidence="4" id="KW-0347">Helicase</keyword>
<dbReference type="PROSITE" id="PS00108">
    <property type="entry name" value="PROTEIN_KINASE_ST"/>
    <property type="match status" value="1"/>
</dbReference>
<dbReference type="InterPro" id="IPR011009">
    <property type="entry name" value="Kinase-like_dom_sf"/>
</dbReference>
<dbReference type="GO" id="GO:0006281">
    <property type="term" value="P:DNA repair"/>
    <property type="evidence" value="ECO:0007669"/>
    <property type="project" value="UniProtKB-KW"/>
</dbReference>
<feature type="domain" description="Protein kinase" evidence="6">
    <location>
        <begin position="641"/>
        <end position="908"/>
    </location>
</feature>
<dbReference type="PROSITE" id="PS50011">
    <property type="entry name" value="PROTEIN_KINASE_DOM"/>
    <property type="match status" value="1"/>
</dbReference>
<evidence type="ECO:0000313" key="8">
    <source>
        <dbReference type="Proteomes" id="UP000676336"/>
    </source>
</evidence>
<dbReference type="InterPro" id="IPR027417">
    <property type="entry name" value="P-loop_NTPase"/>
</dbReference>
<dbReference type="GO" id="GO:0016787">
    <property type="term" value="F:hydrolase activity"/>
    <property type="evidence" value="ECO:0007669"/>
    <property type="project" value="UniProtKB-KW"/>
</dbReference>
<dbReference type="GO" id="GO:0005524">
    <property type="term" value="F:ATP binding"/>
    <property type="evidence" value="ECO:0007669"/>
    <property type="project" value="UniProtKB-UniRule"/>
</dbReference>
<comment type="catalytic activity">
    <reaction evidence="4">
        <text>ATP + H2O = ADP + phosphate + H(+)</text>
        <dbReference type="Rhea" id="RHEA:13065"/>
        <dbReference type="ChEBI" id="CHEBI:15377"/>
        <dbReference type="ChEBI" id="CHEBI:15378"/>
        <dbReference type="ChEBI" id="CHEBI:30616"/>
        <dbReference type="ChEBI" id="CHEBI:43474"/>
        <dbReference type="ChEBI" id="CHEBI:456216"/>
        <dbReference type="EC" id="5.6.2.3"/>
    </reaction>
</comment>
<dbReference type="InterPro" id="IPR000719">
    <property type="entry name" value="Prot_kinase_dom"/>
</dbReference>
<dbReference type="InterPro" id="IPR010285">
    <property type="entry name" value="DNA_helicase_pif1-like_DEAD"/>
</dbReference>
<feature type="region of interest" description="Disordered" evidence="5">
    <location>
        <begin position="450"/>
        <end position="474"/>
    </location>
</feature>
<dbReference type="PROSITE" id="PS00107">
    <property type="entry name" value="PROTEIN_KINASE_ATP"/>
    <property type="match status" value="1"/>
</dbReference>
<dbReference type="Pfam" id="PF00069">
    <property type="entry name" value="Pkinase"/>
    <property type="match status" value="1"/>
</dbReference>
<keyword evidence="2 3" id="KW-0067">ATP-binding</keyword>
<dbReference type="GO" id="GO:0006310">
    <property type="term" value="P:DNA recombination"/>
    <property type="evidence" value="ECO:0007669"/>
    <property type="project" value="UniProtKB-KW"/>
</dbReference>
<feature type="compositionally biased region" description="Low complexity" evidence="5">
    <location>
        <begin position="465"/>
        <end position="474"/>
    </location>
</feature>
<evidence type="ECO:0000259" key="6">
    <source>
        <dbReference type="PROSITE" id="PS50011"/>
    </source>
</evidence>
<dbReference type="GO" id="GO:0000723">
    <property type="term" value="P:telomere maintenance"/>
    <property type="evidence" value="ECO:0007669"/>
    <property type="project" value="InterPro"/>
</dbReference>
<evidence type="ECO:0000256" key="5">
    <source>
        <dbReference type="SAM" id="MobiDB-lite"/>
    </source>
</evidence>
<keyword evidence="1 3" id="KW-0547">Nucleotide-binding</keyword>
<dbReference type="SUPFAM" id="SSF56112">
    <property type="entry name" value="Protein kinase-like (PK-like)"/>
    <property type="match status" value="1"/>
</dbReference>
<dbReference type="Gene3D" id="3.40.50.300">
    <property type="entry name" value="P-loop containing nucleotide triphosphate hydrolases"/>
    <property type="match status" value="1"/>
</dbReference>
<gene>
    <name evidence="7" type="ORF">SMN809_LOCUS7315</name>
</gene>
<dbReference type="InterPro" id="IPR049163">
    <property type="entry name" value="Pif1-like_2B_dom"/>
</dbReference>